<reference evidence="3" key="1">
    <citation type="journal article" date="2017" name="Genome Biol.">
        <title>Comparative genomics reveals high biological diversity and specific adaptations in the industrially and medically important fungal genus Aspergillus.</title>
        <authorList>
            <person name="de Vries R.P."/>
            <person name="Riley R."/>
            <person name="Wiebenga A."/>
            <person name="Aguilar-Osorio G."/>
            <person name="Amillis S."/>
            <person name="Uchima C.A."/>
            <person name="Anderluh G."/>
            <person name="Asadollahi M."/>
            <person name="Askin M."/>
            <person name="Barry K."/>
            <person name="Battaglia E."/>
            <person name="Bayram O."/>
            <person name="Benocci T."/>
            <person name="Braus-Stromeyer S.A."/>
            <person name="Caldana C."/>
            <person name="Canovas D."/>
            <person name="Cerqueira G.C."/>
            <person name="Chen F."/>
            <person name="Chen W."/>
            <person name="Choi C."/>
            <person name="Clum A."/>
            <person name="Dos Santos R.A."/>
            <person name="Damasio A.R."/>
            <person name="Diallinas G."/>
            <person name="Emri T."/>
            <person name="Fekete E."/>
            <person name="Flipphi M."/>
            <person name="Freyberg S."/>
            <person name="Gallo A."/>
            <person name="Gournas C."/>
            <person name="Habgood R."/>
            <person name="Hainaut M."/>
            <person name="Harispe M.L."/>
            <person name="Henrissat B."/>
            <person name="Hilden K.S."/>
            <person name="Hope R."/>
            <person name="Hossain A."/>
            <person name="Karabika E."/>
            <person name="Karaffa L."/>
            <person name="Karanyi Z."/>
            <person name="Krasevec N."/>
            <person name="Kuo A."/>
            <person name="Kusch H."/>
            <person name="LaButti K."/>
            <person name="Lagendijk E.L."/>
            <person name="Lapidus A."/>
            <person name="Levasseur A."/>
            <person name="Lindquist E."/>
            <person name="Lipzen A."/>
            <person name="Logrieco A.F."/>
            <person name="MacCabe A."/>
            <person name="Maekelae M.R."/>
            <person name="Malavazi I."/>
            <person name="Melin P."/>
            <person name="Meyer V."/>
            <person name="Mielnichuk N."/>
            <person name="Miskei M."/>
            <person name="Molnar A.P."/>
            <person name="Mule G."/>
            <person name="Ngan C.Y."/>
            <person name="Orejas M."/>
            <person name="Orosz E."/>
            <person name="Ouedraogo J.P."/>
            <person name="Overkamp K.M."/>
            <person name="Park H.-S."/>
            <person name="Perrone G."/>
            <person name="Piumi F."/>
            <person name="Punt P.J."/>
            <person name="Ram A.F."/>
            <person name="Ramon A."/>
            <person name="Rauscher S."/>
            <person name="Record E."/>
            <person name="Riano-Pachon D.M."/>
            <person name="Robert V."/>
            <person name="Roehrig J."/>
            <person name="Ruller R."/>
            <person name="Salamov A."/>
            <person name="Salih N.S."/>
            <person name="Samson R.A."/>
            <person name="Sandor E."/>
            <person name="Sanguinetti M."/>
            <person name="Schuetze T."/>
            <person name="Sepcic K."/>
            <person name="Shelest E."/>
            <person name="Sherlock G."/>
            <person name="Sophianopoulou V."/>
            <person name="Squina F.M."/>
            <person name="Sun H."/>
            <person name="Susca A."/>
            <person name="Todd R.B."/>
            <person name="Tsang A."/>
            <person name="Unkles S.E."/>
            <person name="van de Wiele N."/>
            <person name="van Rossen-Uffink D."/>
            <person name="Oliveira J.V."/>
            <person name="Vesth T.C."/>
            <person name="Visser J."/>
            <person name="Yu J.-H."/>
            <person name="Zhou M."/>
            <person name="Andersen M.R."/>
            <person name="Archer D.B."/>
            <person name="Baker S.E."/>
            <person name="Benoit I."/>
            <person name="Brakhage A.A."/>
            <person name="Braus G.H."/>
            <person name="Fischer R."/>
            <person name="Frisvad J.C."/>
            <person name="Goldman G.H."/>
            <person name="Houbraken J."/>
            <person name="Oakley B."/>
            <person name="Pocsi I."/>
            <person name="Scazzocchio C."/>
            <person name="Seiboth B."/>
            <person name="vanKuyk P.A."/>
            <person name="Wortman J."/>
            <person name="Dyer P.S."/>
            <person name="Grigoriev I.V."/>
        </authorList>
    </citation>
    <scope>NUCLEOTIDE SEQUENCE [LARGE SCALE GENOMIC DNA]</scope>
    <source>
        <strain evidence="3">CBS 506.65</strain>
    </source>
</reference>
<gene>
    <name evidence="2" type="ORF">ASPZODRAFT_14151</name>
</gene>
<dbReference type="GeneID" id="34611221"/>
<protein>
    <submittedName>
        <fullName evidence="2">Uncharacterized protein</fullName>
    </submittedName>
</protein>
<dbReference type="VEuPathDB" id="FungiDB:ASPZODRAFT_14151"/>
<dbReference type="AlphaFoldDB" id="A0A1L9SQQ7"/>
<evidence type="ECO:0000256" key="1">
    <source>
        <dbReference type="SAM" id="MobiDB-lite"/>
    </source>
</evidence>
<keyword evidence="3" id="KW-1185">Reference proteome</keyword>
<evidence type="ECO:0000313" key="2">
    <source>
        <dbReference type="EMBL" id="OJJ49437.1"/>
    </source>
</evidence>
<feature type="region of interest" description="Disordered" evidence="1">
    <location>
        <begin position="1"/>
        <end position="60"/>
    </location>
</feature>
<proteinExistence type="predicted"/>
<dbReference type="EMBL" id="KV878338">
    <property type="protein sequence ID" value="OJJ49437.1"/>
    <property type="molecule type" value="Genomic_DNA"/>
</dbReference>
<dbReference type="Proteomes" id="UP000184188">
    <property type="component" value="Unassembled WGS sequence"/>
</dbReference>
<organism evidence="2 3">
    <name type="scientific">Penicilliopsis zonata CBS 506.65</name>
    <dbReference type="NCBI Taxonomy" id="1073090"/>
    <lineage>
        <taxon>Eukaryota</taxon>
        <taxon>Fungi</taxon>
        <taxon>Dikarya</taxon>
        <taxon>Ascomycota</taxon>
        <taxon>Pezizomycotina</taxon>
        <taxon>Eurotiomycetes</taxon>
        <taxon>Eurotiomycetidae</taxon>
        <taxon>Eurotiales</taxon>
        <taxon>Aspergillaceae</taxon>
        <taxon>Penicilliopsis</taxon>
    </lineage>
</organism>
<sequence length="103" mass="10706">MKQQTLGSSPSGDAEVRNRAGSGTRDEPPALFLPEPPGTKARDPGAQGPPTFQGTDVTPPWAVAPRVTLLDAAPPFGPNLAWPGGGTSCFPKNHPGPSQRLRN</sequence>
<name>A0A1L9SQQ7_9EURO</name>
<dbReference type="RefSeq" id="XP_022583947.1">
    <property type="nucleotide sequence ID" value="XM_022724756.1"/>
</dbReference>
<feature type="compositionally biased region" description="Basic and acidic residues" evidence="1">
    <location>
        <begin position="14"/>
        <end position="28"/>
    </location>
</feature>
<feature type="region of interest" description="Disordered" evidence="1">
    <location>
        <begin position="72"/>
        <end position="103"/>
    </location>
</feature>
<evidence type="ECO:0000313" key="3">
    <source>
        <dbReference type="Proteomes" id="UP000184188"/>
    </source>
</evidence>
<feature type="compositionally biased region" description="Polar residues" evidence="1">
    <location>
        <begin position="1"/>
        <end position="11"/>
    </location>
</feature>
<accession>A0A1L9SQQ7</accession>